<dbReference type="Proteomes" id="UP000028990">
    <property type="component" value="Unassembled WGS sequence"/>
</dbReference>
<feature type="compositionally biased region" description="Low complexity" evidence="1">
    <location>
        <begin position="38"/>
        <end position="50"/>
    </location>
</feature>
<organism evidence="2 3">
    <name type="scientific">Fukomys damarensis</name>
    <name type="common">Damaraland mole rat</name>
    <name type="synonym">Cryptomys damarensis</name>
    <dbReference type="NCBI Taxonomy" id="885580"/>
    <lineage>
        <taxon>Eukaryota</taxon>
        <taxon>Metazoa</taxon>
        <taxon>Chordata</taxon>
        <taxon>Craniata</taxon>
        <taxon>Vertebrata</taxon>
        <taxon>Euteleostomi</taxon>
        <taxon>Mammalia</taxon>
        <taxon>Eutheria</taxon>
        <taxon>Euarchontoglires</taxon>
        <taxon>Glires</taxon>
        <taxon>Rodentia</taxon>
        <taxon>Hystricomorpha</taxon>
        <taxon>Bathyergidae</taxon>
        <taxon>Fukomys</taxon>
    </lineage>
</organism>
<dbReference type="AlphaFoldDB" id="A0A091DM14"/>
<gene>
    <name evidence="2" type="ORF">H920_14769</name>
</gene>
<keyword evidence="3" id="KW-1185">Reference proteome</keyword>
<evidence type="ECO:0000256" key="1">
    <source>
        <dbReference type="SAM" id="MobiDB-lite"/>
    </source>
</evidence>
<evidence type="ECO:0000313" key="2">
    <source>
        <dbReference type="EMBL" id="KFO23841.1"/>
    </source>
</evidence>
<reference evidence="2 3" key="1">
    <citation type="submission" date="2013-11" db="EMBL/GenBank/DDBJ databases">
        <title>The Damaraland mole rat (Fukomys damarensis) genome and evolution of African mole rats.</title>
        <authorList>
            <person name="Gladyshev V.N."/>
            <person name="Fang X."/>
        </authorList>
    </citation>
    <scope>NUCLEOTIDE SEQUENCE [LARGE SCALE GENOMIC DNA]</scope>
    <source>
        <tissue evidence="2">Liver</tissue>
    </source>
</reference>
<proteinExistence type="predicted"/>
<evidence type="ECO:0000313" key="3">
    <source>
        <dbReference type="Proteomes" id="UP000028990"/>
    </source>
</evidence>
<name>A0A091DM14_FUKDA</name>
<dbReference type="EMBL" id="KN123723">
    <property type="protein sequence ID" value="KFO23841.1"/>
    <property type="molecule type" value="Genomic_DNA"/>
</dbReference>
<feature type="compositionally biased region" description="Basic and acidic residues" evidence="1">
    <location>
        <begin position="25"/>
        <end position="34"/>
    </location>
</feature>
<protein>
    <submittedName>
        <fullName evidence="2">Uncharacterized protein</fullName>
    </submittedName>
</protein>
<sequence>MVTAVRKLSAAMLWQVREDETCRMCPKSRKDQRSSKALTTTKMSSILTTTDVTEEGGYRKEKARQRRSKRESEERGQKCFVDTLPSY</sequence>
<feature type="region of interest" description="Disordered" evidence="1">
    <location>
        <begin position="25"/>
        <end position="87"/>
    </location>
</feature>
<accession>A0A091DM14</accession>